<gene>
    <name evidence="1" type="ORF">P0082_05150</name>
</gene>
<reference evidence="1 2" key="1">
    <citation type="submission" date="2023-04" db="EMBL/GenBank/DDBJ databases">
        <title>Spirochaete genome identified in red abalone sample constitutes a novel genus.</title>
        <authorList>
            <person name="Sharma S.P."/>
            <person name="Purcell C.M."/>
            <person name="Hyde J.R."/>
            <person name="Severin A.J."/>
        </authorList>
    </citation>
    <scope>NUCLEOTIDE SEQUENCE [LARGE SCALE GENOMIC DNA]</scope>
    <source>
        <strain evidence="1 2">SP-2023</strain>
    </source>
</reference>
<dbReference type="EMBL" id="CP123443">
    <property type="protein sequence ID" value="WGK70247.1"/>
    <property type="molecule type" value="Genomic_DNA"/>
</dbReference>
<name>A0ABY8MJP5_9SPIO</name>
<dbReference type="Proteomes" id="UP001228690">
    <property type="component" value="Chromosome"/>
</dbReference>
<evidence type="ECO:0008006" key="3">
    <source>
        <dbReference type="Google" id="ProtNLM"/>
    </source>
</evidence>
<proteinExistence type="predicted"/>
<organism evidence="1 2">
    <name type="scientific">Candidatus Haliotispira prima</name>
    <dbReference type="NCBI Taxonomy" id="3034016"/>
    <lineage>
        <taxon>Bacteria</taxon>
        <taxon>Pseudomonadati</taxon>
        <taxon>Spirochaetota</taxon>
        <taxon>Spirochaetia</taxon>
        <taxon>Spirochaetales</taxon>
        <taxon>Spirochaetaceae</taxon>
        <taxon>Candidatus Haliotispira</taxon>
    </lineage>
</organism>
<evidence type="ECO:0000313" key="1">
    <source>
        <dbReference type="EMBL" id="WGK70247.1"/>
    </source>
</evidence>
<accession>A0ABY8MJP5</accession>
<keyword evidence="2" id="KW-1185">Reference proteome</keyword>
<evidence type="ECO:0000313" key="2">
    <source>
        <dbReference type="Proteomes" id="UP001228690"/>
    </source>
</evidence>
<protein>
    <recommendedName>
        <fullName evidence="3">DUF4130 domain-containing protein</fullName>
    </recommendedName>
</protein>
<dbReference type="RefSeq" id="WP_326928456.1">
    <property type="nucleotide sequence ID" value="NZ_CP123443.1"/>
</dbReference>
<sequence length="230" mass="26947">MKLFLNDAESPFARRFIEVAREREHSIIAARQQVPDENKHFVPVEGQSDSPQILTWNLASIFSVRLVLRQCNFIWDDDGPSTYLFFLQSSMVSTSLFRDKLHEVHRKIEEQLYGQLVLLRELESRRAKFSGNTQDNDRIVFVVLEDNNPVELLGGSIYSALRYSFHHVLSNSSDPNIFGFYTKSYKYESFSKFILDNLDKRPEKHIGKWMNFRESLLPATMGNSFINRWK</sequence>